<dbReference type="STRING" id="485917.Phep_3929"/>
<evidence type="ECO:0000256" key="1">
    <source>
        <dbReference type="ARBA" id="ARBA00007637"/>
    </source>
</evidence>
<organism evidence="3 4">
    <name type="scientific">Pedobacter heparinus (strain ATCC 13125 / DSM 2366 / CIP 104194 / JCM 7457 / NBRC 12017 / NCIMB 9290 / NRRL B-14731 / HIM 762-3)</name>
    <dbReference type="NCBI Taxonomy" id="485917"/>
    <lineage>
        <taxon>Bacteria</taxon>
        <taxon>Pseudomonadati</taxon>
        <taxon>Bacteroidota</taxon>
        <taxon>Sphingobacteriia</taxon>
        <taxon>Sphingobacteriales</taxon>
        <taxon>Sphingobacteriaceae</taxon>
        <taxon>Pedobacter</taxon>
    </lineage>
</organism>
<dbReference type="HOGENOM" id="CLU_007383_1_7_10"/>
<accession>C6XVP5</accession>
<dbReference type="SUPFAM" id="SSF51735">
    <property type="entry name" value="NAD(P)-binding Rossmann-fold domains"/>
    <property type="match status" value="1"/>
</dbReference>
<dbReference type="Gene3D" id="3.40.50.720">
    <property type="entry name" value="NAD(P)-binding Rossmann-like Domain"/>
    <property type="match status" value="1"/>
</dbReference>
<reference evidence="3 4" key="1">
    <citation type="journal article" date="2009" name="Stand. Genomic Sci.">
        <title>Complete genome sequence of Pedobacter heparinus type strain (HIM 762-3).</title>
        <authorList>
            <person name="Han C."/>
            <person name="Spring S."/>
            <person name="Lapidus A."/>
            <person name="Del Rio T.G."/>
            <person name="Tice H."/>
            <person name="Copeland A."/>
            <person name="Cheng J.F."/>
            <person name="Lucas S."/>
            <person name="Chen F."/>
            <person name="Nolan M."/>
            <person name="Bruce D."/>
            <person name="Goodwin L."/>
            <person name="Pitluck S."/>
            <person name="Ivanova N."/>
            <person name="Mavromatis K."/>
            <person name="Mikhailova N."/>
            <person name="Pati A."/>
            <person name="Chen A."/>
            <person name="Palaniappan K."/>
            <person name="Land M."/>
            <person name="Hauser L."/>
            <person name="Chang Y.J."/>
            <person name="Jeffries C.C."/>
            <person name="Saunders E."/>
            <person name="Chertkov O."/>
            <person name="Brettin T."/>
            <person name="Goker M."/>
            <person name="Rohde M."/>
            <person name="Bristow J."/>
            <person name="Eisen J.A."/>
            <person name="Markowitz V."/>
            <person name="Hugenholtz P."/>
            <person name="Kyrpides N.C."/>
            <person name="Klenk H.P."/>
            <person name="Detter J.C."/>
        </authorList>
    </citation>
    <scope>NUCLEOTIDE SEQUENCE [LARGE SCALE GENOMIC DNA]</scope>
    <source>
        <strain evidence="4">ATCC 13125 / DSM 2366 / CIP 104194 / JCM 7457 / NBRC 12017 / NCIMB 9290 / NRRL B-14731 / HIM 762-3</strain>
    </source>
</reference>
<dbReference type="PANTHER" id="PTHR43000">
    <property type="entry name" value="DTDP-D-GLUCOSE 4,6-DEHYDRATASE-RELATED"/>
    <property type="match status" value="1"/>
</dbReference>
<dbReference type="InterPro" id="IPR036291">
    <property type="entry name" value="NAD(P)-bd_dom_sf"/>
</dbReference>
<dbReference type="KEGG" id="phe:Phep_3929"/>
<keyword evidence="4" id="KW-1185">Reference proteome</keyword>
<dbReference type="eggNOG" id="COG0451">
    <property type="taxonomic scope" value="Bacteria"/>
</dbReference>
<dbReference type="AlphaFoldDB" id="C6XVP5"/>
<evidence type="ECO:0000313" key="3">
    <source>
        <dbReference type="EMBL" id="ACU06120.1"/>
    </source>
</evidence>
<protein>
    <submittedName>
        <fullName evidence="3">NAD-dependent epimerase/dehydratase</fullName>
    </submittedName>
</protein>
<feature type="domain" description="NAD-dependent epimerase/dehydratase" evidence="2">
    <location>
        <begin position="7"/>
        <end position="240"/>
    </location>
</feature>
<comment type="similarity">
    <text evidence="1">Belongs to the NAD(P)-dependent epimerase/dehydratase family.</text>
</comment>
<evidence type="ECO:0000313" key="4">
    <source>
        <dbReference type="Proteomes" id="UP000000852"/>
    </source>
</evidence>
<dbReference type="RefSeq" id="WP_015809728.1">
    <property type="nucleotide sequence ID" value="NC_013061.1"/>
</dbReference>
<dbReference type="EMBL" id="CP001681">
    <property type="protein sequence ID" value="ACU06120.1"/>
    <property type="molecule type" value="Genomic_DNA"/>
</dbReference>
<dbReference type="Proteomes" id="UP000000852">
    <property type="component" value="Chromosome"/>
</dbReference>
<evidence type="ECO:0000259" key="2">
    <source>
        <dbReference type="Pfam" id="PF01370"/>
    </source>
</evidence>
<name>C6XVP5_PEDHD</name>
<dbReference type="Pfam" id="PF01370">
    <property type="entry name" value="Epimerase"/>
    <property type="match status" value="1"/>
</dbReference>
<sequence>MMGIEKILLIGGGGFIGRNLINSFELIKKDIEFVVLSRQNHHFSPTKTVRYVVGDYGNKDEMEVLFRTEKFNKVFHFANTSVPSSSNFNILDDVDNNLMSTLTLLEVMKKNGCNFILYLSSGGAVYGNSNDRILDEAHYCVPISSYGITKLANEQYIALHSRNYGLNYLILRLSNPYGHFHVSEQQGIVNIAIRKALRNDTVTVWGNGAQEKDYIYVQDVISIIYKLLEKGIVNDTFNVGSGTAIALNDILREIRQALPSLDVKYEPSKPTDVSNFCLSISKLKSVIDFDITPFDDGLAKTIEWEKLKIL</sequence>
<dbReference type="InterPro" id="IPR001509">
    <property type="entry name" value="Epimerase_deHydtase"/>
</dbReference>
<gene>
    <name evidence="3" type="ordered locus">Phep_3929</name>
</gene>
<dbReference type="OrthoDB" id="9810015at2"/>
<proteinExistence type="inferred from homology"/>